<evidence type="ECO:0000256" key="1">
    <source>
        <dbReference type="ARBA" id="ARBA00008645"/>
    </source>
</evidence>
<dbReference type="SUPFAM" id="SSF53474">
    <property type="entry name" value="alpha/beta-Hydrolases"/>
    <property type="match status" value="1"/>
</dbReference>
<dbReference type="InterPro" id="IPR029058">
    <property type="entry name" value="AB_hydrolase_fold"/>
</dbReference>
<evidence type="ECO:0000313" key="3">
    <source>
        <dbReference type="EMBL" id="KAK7485442.1"/>
    </source>
</evidence>
<name>A0ABD0KEG7_9CAEN</name>
<gene>
    <name evidence="3" type="ORF">BaRGS_00023390</name>
</gene>
<comment type="similarity">
    <text evidence="1">Belongs to the AB hydrolase superfamily.</text>
</comment>
<dbReference type="Gene3D" id="3.40.50.1820">
    <property type="entry name" value="alpha/beta hydrolase"/>
    <property type="match status" value="2"/>
</dbReference>
<sequence>MNTLIRVFVKTLKCGKSKCRTASRRISITRACSSQVNIAYRIYPHDSKPETAASAPIFVLHGLFGSKRNWNGLAQMIASSTDRIVVTMDARNHGDSGHSEVMNYPVMRDDLLGVMDRLKPERVSSLIVVDSAPKLSPGVESLVKYTQKMKELTLPSGVPFLQGRREVAKELRPIVRTEGELSFLLTNLTETKDGSLAWRVNLDAVLANLDDLGNFPEFTSPCNITTHFIGGSLSRHLE</sequence>
<reference evidence="3 4" key="1">
    <citation type="journal article" date="2023" name="Sci. Data">
        <title>Genome assembly of the Korean intertidal mud-creeper Batillaria attramentaria.</title>
        <authorList>
            <person name="Patra A.K."/>
            <person name="Ho P.T."/>
            <person name="Jun S."/>
            <person name="Lee S.J."/>
            <person name="Kim Y."/>
            <person name="Won Y.J."/>
        </authorList>
    </citation>
    <scope>NUCLEOTIDE SEQUENCE [LARGE SCALE GENOMIC DNA]</scope>
    <source>
        <strain evidence="3">Wonlab-2016</strain>
    </source>
</reference>
<evidence type="ECO:0000313" key="4">
    <source>
        <dbReference type="Proteomes" id="UP001519460"/>
    </source>
</evidence>
<keyword evidence="2" id="KW-0378">Hydrolase</keyword>
<dbReference type="Proteomes" id="UP001519460">
    <property type="component" value="Unassembled WGS sequence"/>
</dbReference>
<accession>A0ABD0KEG7</accession>
<evidence type="ECO:0000256" key="2">
    <source>
        <dbReference type="ARBA" id="ARBA00022801"/>
    </source>
</evidence>
<dbReference type="GO" id="GO:0016787">
    <property type="term" value="F:hydrolase activity"/>
    <property type="evidence" value="ECO:0007669"/>
    <property type="project" value="UniProtKB-KW"/>
</dbReference>
<proteinExistence type="inferred from homology"/>
<organism evidence="3 4">
    <name type="scientific">Batillaria attramentaria</name>
    <dbReference type="NCBI Taxonomy" id="370345"/>
    <lineage>
        <taxon>Eukaryota</taxon>
        <taxon>Metazoa</taxon>
        <taxon>Spiralia</taxon>
        <taxon>Lophotrochozoa</taxon>
        <taxon>Mollusca</taxon>
        <taxon>Gastropoda</taxon>
        <taxon>Caenogastropoda</taxon>
        <taxon>Sorbeoconcha</taxon>
        <taxon>Cerithioidea</taxon>
        <taxon>Batillariidae</taxon>
        <taxon>Batillaria</taxon>
    </lineage>
</organism>
<dbReference type="PANTHER" id="PTHR46118:SF4">
    <property type="entry name" value="PROTEIN ABHD11"/>
    <property type="match status" value="1"/>
</dbReference>
<dbReference type="PANTHER" id="PTHR46118">
    <property type="entry name" value="PROTEIN ABHD11"/>
    <property type="match status" value="1"/>
</dbReference>
<keyword evidence="4" id="KW-1185">Reference proteome</keyword>
<protein>
    <recommendedName>
        <fullName evidence="5">AB hydrolase-1 domain-containing protein</fullName>
    </recommendedName>
</protein>
<evidence type="ECO:0008006" key="5">
    <source>
        <dbReference type="Google" id="ProtNLM"/>
    </source>
</evidence>
<dbReference type="EMBL" id="JACVVK020000195">
    <property type="protein sequence ID" value="KAK7485442.1"/>
    <property type="molecule type" value="Genomic_DNA"/>
</dbReference>
<dbReference type="AlphaFoldDB" id="A0ABD0KEG7"/>
<comment type="caution">
    <text evidence="3">The sequence shown here is derived from an EMBL/GenBank/DDBJ whole genome shotgun (WGS) entry which is preliminary data.</text>
</comment>